<accession>A0AA37TK03</accession>
<dbReference type="SUPFAM" id="SSF53756">
    <property type="entry name" value="UDP-Glycosyltransferase/glycogen phosphorylase"/>
    <property type="match status" value="1"/>
</dbReference>
<dbReference type="GO" id="GO:0016757">
    <property type="term" value="F:glycosyltransferase activity"/>
    <property type="evidence" value="ECO:0007669"/>
    <property type="project" value="UniProtKB-ARBA"/>
</dbReference>
<organism evidence="2 3">
    <name type="scientific">Paraferrimonas haliotis</name>
    <dbReference type="NCBI Taxonomy" id="2013866"/>
    <lineage>
        <taxon>Bacteria</taxon>
        <taxon>Pseudomonadati</taxon>
        <taxon>Pseudomonadota</taxon>
        <taxon>Gammaproteobacteria</taxon>
        <taxon>Alteromonadales</taxon>
        <taxon>Ferrimonadaceae</taxon>
        <taxon>Paraferrimonas</taxon>
    </lineage>
</organism>
<dbReference type="InterPro" id="IPR028098">
    <property type="entry name" value="Glyco_trans_4-like_N"/>
</dbReference>
<dbReference type="Proteomes" id="UP001157439">
    <property type="component" value="Unassembled WGS sequence"/>
</dbReference>
<reference evidence="2 3" key="1">
    <citation type="journal article" date="2014" name="Int. J. Syst. Evol. Microbiol.">
        <title>Complete genome sequence of Corynebacterium casei LMG S-19264T (=DSM 44701T), isolated from a smear-ripened cheese.</title>
        <authorList>
            <consortium name="US DOE Joint Genome Institute (JGI-PGF)"/>
            <person name="Walter F."/>
            <person name="Albersmeier A."/>
            <person name="Kalinowski J."/>
            <person name="Ruckert C."/>
        </authorList>
    </citation>
    <scope>NUCLEOTIDE SEQUENCE [LARGE SCALE GENOMIC DNA]</scope>
    <source>
        <strain evidence="2 3">NBRC 112785</strain>
    </source>
</reference>
<sequence>MIFVGNSDSPLARERFYLISKVKGVTSYFFDRKNLSLLDQNLKPLTLQTKGSYTKYHLSSPFYFWKAIKQIRPNIIHFHGVSILLLAFSLIGYKGKVISTPQGSDINQGYRGIYSIFTRFLLKRSDVITVKSRYMLNRVKFLSGKWSEVINWGVDEIFEETKYVVSDSSVVKIFSPRSFKEIYNVKIIIDAIEKLKSEGFEIHFTVATLHDHEYLHSKKHVIDQLKIKADKLEMCEILSDTDFMISIPSYDGFSTTLIEALFLGVKPIISDIKPYSKEFSESYLVTKTKIDVSELYVVLKKEIESISIARKYKSQRVRYAISNYSRKSQIEKLKSLYFDAL</sequence>
<feature type="domain" description="Glycosyltransferase subfamily 4-like N-terminal" evidence="1">
    <location>
        <begin position="55"/>
        <end position="155"/>
    </location>
</feature>
<dbReference type="Gene3D" id="3.40.50.2000">
    <property type="entry name" value="Glycogen Phosphorylase B"/>
    <property type="match status" value="2"/>
</dbReference>
<evidence type="ECO:0000313" key="3">
    <source>
        <dbReference type="Proteomes" id="UP001157439"/>
    </source>
</evidence>
<comment type="caution">
    <text evidence="2">The sequence shown here is derived from an EMBL/GenBank/DDBJ whole genome shotgun (WGS) entry which is preliminary data.</text>
</comment>
<evidence type="ECO:0000259" key="1">
    <source>
        <dbReference type="Pfam" id="PF13439"/>
    </source>
</evidence>
<proteinExistence type="predicted"/>
<name>A0AA37TK03_9GAMM</name>
<evidence type="ECO:0000313" key="2">
    <source>
        <dbReference type="EMBL" id="GLS82867.1"/>
    </source>
</evidence>
<protein>
    <recommendedName>
        <fullName evidence="1">Glycosyltransferase subfamily 4-like N-terminal domain-containing protein</fullName>
    </recommendedName>
</protein>
<dbReference type="Pfam" id="PF13439">
    <property type="entry name" value="Glyco_transf_4"/>
    <property type="match status" value="1"/>
</dbReference>
<dbReference type="EMBL" id="BSPO01000002">
    <property type="protein sequence ID" value="GLS82867.1"/>
    <property type="molecule type" value="Genomic_DNA"/>
</dbReference>
<gene>
    <name evidence="2" type="ORF">GCM10007894_08440</name>
</gene>
<dbReference type="AlphaFoldDB" id="A0AA37TK03"/>
<keyword evidence="3" id="KW-1185">Reference proteome</keyword>